<organism evidence="4 5">
    <name type="scientific">Paractinoplanes rishiriensis</name>
    <dbReference type="NCBI Taxonomy" id="1050105"/>
    <lineage>
        <taxon>Bacteria</taxon>
        <taxon>Bacillati</taxon>
        <taxon>Actinomycetota</taxon>
        <taxon>Actinomycetes</taxon>
        <taxon>Micromonosporales</taxon>
        <taxon>Micromonosporaceae</taxon>
        <taxon>Paractinoplanes</taxon>
    </lineage>
</organism>
<dbReference type="InterPro" id="IPR002068">
    <property type="entry name" value="A-crystallin/Hsp20_dom"/>
</dbReference>
<accession>A0A919MZF5</accession>
<dbReference type="RefSeq" id="WP_203790212.1">
    <property type="nucleotide sequence ID" value="NZ_BOMV01000104.1"/>
</dbReference>
<keyword evidence="5" id="KW-1185">Reference proteome</keyword>
<comment type="similarity">
    <text evidence="1 2">Belongs to the small heat shock protein (HSP20) family.</text>
</comment>
<evidence type="ECO:0000256" key="2">
    <source>
        <dbReference type="RuleBase" id="RU003616"/>
    </source>
</evidence>
<dbReference type="SUPFAM" id="SSF49764">
    <property type="entry name" value="HSP20-like chaperones"/>
    <property type="match status" value="1"/>
</dbReference>
<protein>
    <recommendedName>
        <fullName evidence="3">SHSP domain-containing protein</fullName>
    </recommendedName>
</protein>
<dbReference type="Gene3D" id="2.60.40.790">
    <property type="match status" value="1"/>
</dbReference>
<gene>
    <name evidence="4" type="ORF">Ari01nite_89180</name>
</gene>
<dbReference type="Proteomes" id="UP000636960">
    <property type="component" value="Unassembled WGS sequence"/>
</dbReference>
<proteinExistence type="inferred from homology"/>
<dbReference type="CDD" id="cd06464">
    <property type="entry name" value="ACD_sHsps-like"/>
    <property type="match status" value="1"/>
</dbReference>
<dbReference type="AlphaFoldDB" id="A0A919MZF5"/>
<dbReference type="PROSITE" id="PS01031">
    <property type="entry name" value="SHSP"/>
    <property type="match status" value="1"/>
</dbReference>
<evidence type="ECO:0000313" key="4">
    <source>
        <dbReference type="EMBL" id="GIF01454.1"/>
    </source>
</evidence>
<feature type="domain" description="SHSP" evidence="3">
    <location>
        <begin position="26"/>
        <end position="138"/>
    </location>
</feature>
<reference evidence="4" key="1">
    <citation type="submission" date="2021-01" db="EMBL/GenBank/DDBJ databases">
        <title>Whole genome shotgun sequence of Actinoplanes rishiriensis NBRC 108556.</title>
        <authorList>
            <person name="Komaki H."/>
            <person name="Tamura T."/>
        </authorList>
    </citation>
    <scope>NUCLEOTIDE SEQUENCE</scope>
    <source>
        <strain evidence="4">NBRC 108556</strain>
    </source>
</reference>
<dbReference type="PANTHER" id="PTHR11527">
    <property type="entry name" value="HEAT-SHOCK PROTEIN 20 FAMILY MEMBER"/>
    <property type="match status" value="1"/>
</dbReference>
<evidence type="ECO:0000256" key="1">
    <source>
        <dbReference type="PROSITE-ProRule" id="PRU00285"/>
    </source>
</evidence>
<sequence>MLMRSEPFTEVNRIAQQLFGVPATGTWSRPTTMPADAFRNGDEFVIAFDLPGVDADAIDIDVERNVLTVRAERRPINLGEQATTQLNERPLGVFSRQLFLGDALDTDHIDAAYNNGVLVLRIPIAEKAKPRKIAVSGPQQAEQQVITG</sequence>
<dbReference type="EMBL" id="BOMV01000104">
    <property type="protein sequence ID" value="GIF01454.1"/>
    <property type="molecule type" value="Genomic_DNA"/>
</dbReference>
<name>A0A919MZF5_9ACTN</name>
<dbReference type="Pfam" id="PF00011">
    <property type="entry name" value="HSP20"/>
    <property type="match status" value="1"/>
</dbReference>
<dbReference type="InterPro" id="IPR008978">
    <property type="entry name" value="HSP20-like_chaperone"/>
</dbReference>
<comment type="caution">
    <text evidence="4">The sequence shown here is derived from an EMBL/GenBank/DDBJ whole genome shotgun (WGS) entry which is preliminary data.</text>
</comment>
<dbReference type="InterPro" id="IPR031107">
    <property type="entry name" value="Small_HSP"/>
</dbReference>
<evidence type="ECO:0000259" key="3">
    <source>
        <dbReference type="PROSITE" id="PS01031"/>
    </source>
</evidence>
<evidence type="ECO:0000313" key="5">
    <source>
        <dbReference type="Proteomes" id="UP000636960"/>
    </source>
</evidence>